<dbReference type="Gene3D" id="3.30.200.20">
    <property type="entry name" value="Phosphorylase Kinase, domain 1"/>
    <property type="match status" value="1"/>
</dbReference>
<dbReference type="GO" id="GO:0051707">
    <property type="term" value="P:response to other organism"/>
    <property type="evidence" value="ECO:0007669"/>
    <property type="project" value="UniProtKB-ARBA"/>
</dbReference>
<dbReference type="FunFam" id="3.80.10.10:FF:000041">
    <property type="entry name" value="LRR receptor-like serine/threonine-protein kinase ERECTA"/>
    <property type="match status" value="1"/>
</dbReference>
<evidence type="ECO:0000256" key="10">
    <source>
        <dbReference type="SAM" id="Phobius"/>
    </source>
</evidence>
<dbReference type="InterPro" id="IPR011009">
    <property type="entry name" value="Kinase-like_dom_sf"/>
</dbReference>
<dbReference type="InterPro" id="IPR051809">
    <property type="entry name" value="Plant_receptor-like_S/T_kinase"/>
</dbReference>
<dbReference type="SMART" id="SM00369">
    <property type="entry name" value="LRR_TYP"/>
    <property type="match status" value="7"/>
</dbReference>
<evidence type="ECO:0000256" key="4">
    <source>
        <dbReference type="ARBA" id="ARBA00022729"/>
    </source>
</evidence>
<name>A0ABC8U7F3_9AQUA</name>
<evidence type="ECO:0000313" key="12">
    <source>
        <dbReference type="EMBL" id="CAK9177681.1"/>
    </source>
</evidence>
<dbReference type="Pfam" id="PF07714">
    <property type="entry name" value="PK_Tyr_Ser-Thr"/>
    <property type="match status" value="2"/>
</dbReference>
<comment type="caution">
    <text evidence="12">The sequence shown here is derived from an EMBL/GenBank/DDBJ whole genome shotgun (WGS) entry which is preliminary data.</text>
</comment>
<dbReference type="Pfam" id="PF13855">
    <property type="entry name" value="LRR_8"/>
    <property type="match status" value="1"/>
</dbReference>
<feature type="transmembrane region" description="Helical" evidence="10">
    <location>
        <begin position="543"/>
        <end position="564"/>
    </location>
</feature>
<evidence type="ECO:0000259" key="11">
    <source>
        <dbReference type="PROSITE" id="PS50011"/>
    </source>
</evidence>
<dbReference type="InterPro" id="IPR032675">
    <property type="entry name" value="LRR_dom_sf"/>
</dbReference>
<keyword evidence="4" id="KW-0732">Signal</keyword>
<dbReference type="GO" id="GO:0016020">
    <property type="term" value="C:membrane"/>
    <property type="evidence" value="ECO:0007669"/>
    <property type="project" value="UniProtKB-SubCell"/>
</dbReference>
<dbReference type="InterPro" id="IPR017441">
    <property type="entry name" value="Protein_kinase_ATP_BS"/>
</dbReference>
<organism evidence="12 13">
    <name type="scientific">Ilex paraguariensis</name>
    <name type="common">yerba mate</name>
    <dbReference type="NCBI Taxonomy" id="185542"/>
    <lineage>
        <taxon>Eukaryota</taxon>
        <taxon>Viridiplantae</taxon>
        <taxon>Streptophyta</taxon>
        <taxon>Embryophyta</taxon>
        <taxon>Tracheophyta</taxon>
        <taxon>Spermatophyta</taxon>
        <taxon>Magnoliopsida</taxon>
        <taxon>eudicotyledons</taxon>
        <taxon>Gunneridae</taxon>
        <taxon>Pentapetalae</taxon>
        <taxon>asterids</taxon>
        <taxon>campanulids</taxon>
        <taxon>Aquifoliales</taxon>
        <taxon>Aquifoliaceae</taxon>
        <taxon>Ilex</taxon>
    </lineage>
</organism>
<evidence type="ECO:0000256" key="5">
    <source>
        <dbReference type="ARBA" id="ARBA00022737"/>
    </source>
</evidence>
<gene>
    <name evidence="12" type="ORF">ILEXP_LOCUS47601</name>
</gene>
<dbReference type="Gene3D" id="1.10.510.10">
    <property type="entry name" value="Transferase(Phosphotransferase) domain 1"/>
    <property type="match status" value="1"/>
</dbReference>
<evidence type="ECO:0000256" key="3">
    <source>
        <dbReference type="ARBA" id="ARBA00022692"/>
    </source>
</evidence>
<dbReference type="InterPro" id="IPR001245">
    <property type="entry name" value="Ser-Thr/Tyr_kinase_cat_dom"/>
</dbReference>
<dbReference type="FunFam" id="3.80.10.10:FF:000095">
    <property type="entry name" value="LRR receptor-like serine/threonine-protein kinase GSO1"/>
    <property type="match status" value="1"/>
</dbReference>
<dbReference type="SUPFAM" id="SSF56112">
    <property type="entry name" value="Protein kinase-like (PK-like)"/>
    <property type="match status" value="1"/>
</dbReference>
<dbReference type="PROSITE" id="PS50011">
    <property type="entry name" value="PROTEIN_KINASE_DOM"/>
    <property type="match status" value="1"/>
</dbReference>
<feature type="binding site" evidence="9">
    <location>
        <position position="629"/>
    </location>
    <ligand>
        <name>ATP</name>
        <dbReference type="ChEBI" id="CHEBI:30616"/>
    </ligand>
</feature>
<dbReference type="SUPFAM" id="SSF52058">
    <property type="entry name" value="L domain-like"/>
    <property type="match status" value="2"/>
</dbReference>
<dbReference type="FunFam" id="3.30.200.20:FF:000432">
    <property type="entry name" value="LRR receptor-like serine/threonine-protein kinase EFR"/>
    <property type="match status" value="1"/>
</dbReference>
<evidence type="ECO:0000256" key="9">
    <source>
        <dbReference type="PROSITE-ProRule" id="PRU10141"/>
    </source>
</evidence>
<evidence type="ECO:0000313" key="13">
    <source>
        <dbReference type="Proteomes" id="UP001642360"/>
    </source>
</evidence>
<dbReference type="Gene3D" id="3.80.10.10">
    <property type="entry name" value="Ribonuclease Inhibitor"/>
    <property type="match status" value="2"/>
</dbReference>
<dbReference type="Pfam" id="PF00560">
    <property type="entry name" value="LRR_1"/>
    <property type="match status" value="3"/>
</dbReference>
<dbReference type="InterPro" id="IPR001611">
    <property type="entry name" value="Leu-rich_rpt"/>
</dbReference>
<comment type="subcellular location">
    <subcellularLocation>
        <location evidence="1">Membrane</location>
        <topology evidence="1">Single-pass membrane protein</topology>
    </subcellularLocation>
</comment>
<dbReference type="Proteomes" id="UP001642360">
    <property type="component" value="Unassembled WGS sequence"/>
</dbReference>
<dbReference type="FunFam" id="3.80.10.10:FF:001158">
    <property type="entry name" value="Leucine-rich repeat protein kinase family protein"/>
    <property type="match status" value="1"/>
</dbReference>
<proteinExistence type="predicted"/>
<dbReference type="PANTHER" id="PTHR27008:SF592">
    <property type="entry name" value="LEUCINE-RICH REPEAT RECEPTOR-LIKE PROTEIN KINASE FAMILY PROTEIN-RELATED"/>
    <property type="match status" value="1"/>
</dbReference>
<keyword evidence="7 10" id="KW-0472">Membrane</keyword>
<evidence type="ECO:0000256" key="8">
    <source>
        <dbReference type="ARBA" id="ARBA00023180"/>
    </source>
</evidence>
<keyword evidence="9" id="KW-0547">Nucleotide-binding</keyword>
<dbReference type="PROSITE" id="PS00107">
    <property type="entry name" value="PROTEIN_KINASE_ATP"/>
    <property type="match status" value="1"/>
</dbReference>
<keyword evidence="13" id="KW-1185">Reference proteome</keyword>
<accession>A0ABC8U7F3</accession>
<evidence type="ECO:0000256" key="2">
    <source>
        <dbReference type="ARBA" id="ARBA00022614"/>
    </source>
</evidence>
<dbReference type="PANTHER" id="PTHR27008">
    <property type="entry name" value="OS04G0122200 PROTEIN"/>
    <property type="match status" value="1"/>
</dbReference>
<dbReference type="EMBL" id="CAUOFW020007118">
    <property type="protein sequence ID" value="CAK9177681.1"/>
    <property type="molecule type" value="Genomic_DNA"/>
</dbReference>
<dbReference type="InterPro" id="IPR003591">
    <property type="entry name" value="Leu-rich_rpt_typical-subtyp"/>
</dbReference>
<keyword evidence="9" id="KW-0067">ATP-binding</keyword>
<protein>
    <recommendedName>
        <fullName evidence="11">Protein kinase domain-containing protein</fullName>
    </recommendedName>
</protein>
<keyword evidence="6 10" id="KW-1133">Transmembrane helix</keyword>
<keyword evidence="8" id="KW-0325">Glycoprotein</keyword>
<sequence>MSLSGTLSPANGNLSFLQNLKLSANSFTGGIPQEIGWLSRLSTVELNNNSFLGEIPANISRCLNLAKLHFARNKLVGRLPMEFQSLLRLQFIFLYSNYLTGEIPAFIGNFSSLQRFSLLGNNFQGHIPDTLGRLRNLTVVAFATNNLSGIIPPSVFNLSSLIMIDVAQNQIGGDLPSDIGLKLPRLQWLNVAQNKFTGSLPHSLSNASQLEMLAVSLNGFTGKVPSFGGLQFLGRLLLHRNQLGNGEADDLRFLPSLINATQLEWLHFLNNKLGGVLPKSVGNFSKLTSFSIAQNFISGNLPTEIGELVNLQGLYLGQNQFHGSIPDSIGKLQKLKLFSVHQNKLSGYIPASLRNLTTLIGLDLGVNNLQGRIPSSLAKCQYLLILDLSRNNLSSYIPKEIFGISSLSRSLDLSYNLLNGSLQLEQGDLGNLAVLDVSDNMLSGTVPPSLSFLKGIEVLDFSHNNLTGQIPECLENLVFLRNLNLSFNHFEGEVPLGEVFQNTSAVSVVGNSNLCGGVPELQLPKCSIKEASRKHGMSCAIKLAAPISGGILVLIYVLFSVFCYKWRYARKVSCSLSADSTRDTLPKVSYETLYRATDGFSSANLIGSGKFSSVYKGILDGTKTIVAVKVLNLKARGASKSFTAECEALGLLRHRNLLKVLTSCSSIDFQRNNFKGLVELIARVGDFGLAKFLAEATTTFPSSQASSIGIIGTIGYAAPEYGMGVEVSTCGDVYNYGILLLEIFTGKRPTDDMFNNGLNLHNFVKMAIPE</sequence>
<evidence type="ECO:0000256" key="6">
    <source>
        <dbReference type="ARBA" id="ARBA00022989"/>
    </source>
</evidence>
<keyword evidence="5" id="KW-0677">Repeat</keyword>
<dbReference type="AlphaFoldDB" id="A0ABC8U7F3"/>
<evidence type="ECO:0000256" key="7">
    <source>
        <dbReference type="ARBA" id="ARBA00023136"/>
    </source>
</evidence>
<evidence type="ECO:0000256" key="1">
    <source>
        <dbReference type="ARBA" id="ARBA00004167"/>
    </source>
</evidence>
<dbReference type="InterPro" id="IPR000719">
    <property type="entry name" value="Prot_kinase_dom"/>
</dbReference>
<dbReference type="GO" id="GO:0005524">
    <property type="term" value="F:ATP binding"/>
    <property type="evidence" value="ECO:0007669"/>
    <property type="project" value="UniProtKB-UniRule"/>
</dbReference>
<keyword evidence="2" id="KW-0433">Leucine-rich repeat</keyword>
<feature type="domain" description="Protein kinase" evidence="11">
    <location>
        <begin position="485"/>
        <end position="770"/>
    </location>
</feature>
<keyword evidence="3 10" id="KW-0812">Transmembrane</keyword>
<reference evidence="12 13" key="1">
    <citation type="submission" date="2024-02" db="EMBL/GenBank/DDBJ databases">
        <authorList>
            <person name="Vignale AGUSTIN F."/>
            <person name="Sosa J E."/>
            <person name="Modenutti C."/>
        </authorList>
    </citation>
    <scope>NUCLEOTIDE SEQUENCE [LARGE SCALE GENOMIC DNA]</scope>
</reference>
<dbReference type="GO" id="GO:0006952">
    <property type="term" value="P:defense response"/>
    <property type="evidence" value="ECO:0007669"/>
    <property type="project" value="UniProtKB-ARBA"/>
</dbReference>